<dbReference type="AlphaFoldDB" id="A0A4C1XB63"/>
<evidence type="ECO:0000313" key="3">
    <source>
        <dbReference type="Proteomes" id="UP000299102"/>
    </source>
</evidence>
<sequence>MFSRNACANDKLSMWARPTQNAAQIFADTHHVLQGSGRTLGLPQQKNSDYESDIESESIFKRSEGGDFLILPDLKSRKRTDGYPAVKEESLEKKNNGNPNEKGSLLSRG</sequence>
<evidence type="ECO:0000313" key="2">
    <source>
        <dbReference type="EMBL" id="GBP59644.1"/>
    </source>
</evidence>
<accession>A0A4C1XB63</accession>
<keyword evidence="3" id="KW-1185">Reference proteome</keyword>
<reference evidence="2 3" key="1">
    <citation type="journal article" date="2019" name="Commun. Biol.">
        <title>The bagworm genome reveals a unique fibroin gene that provides high tensile strength.</title>
        <authorList>
            <person name="Kono N."/>
            <person name="Nakamura H."/>
            <person name="Ohtoshi R."/>
            <person name="Tomita M."/>
            <person name="Numata K."/>
            <person name="Arakawa K."/>
        </authorList>
    </citation>
    <scope>NUCLEOTIDE SEQUENCE [LARGE SCALE GENOMIC DNA]</scope>
</reference>
<dbReference type="Proteomes" id="UP000299102">
    <property type="component" value="Unassembled WGS sequence"/>
</dbReference>
<protein>
    <submittedName>
        <fullName evidence="2">Uncharacterized protein</fullName>
    </submittedName>
</protein>
<comment type="caution">
    <text evidence="2">The sequence shown here is derived from an EMBL/GenBank/DDBJ whole genome shotgun (WGS) entry which is preliminary data.</text>
</comment>
<name>A0A4C1XB63_EUMVA</name>
<proteinExistence type="predicted"/>
<feature type="region of interest" description="Disordered" evidence="1">
    <location>
        <begin position="79"/>
        <end position="109"/>
    </location>
</feature>
<dbReference type="EMBL" id="BGZK01000766">
    <property type="protein sequence ID" value="GBP59644.1"/>
    <property type="molecule type" value="Genomic_DNA"/>
</dbReference>
<evidence type="ECO:0000256" key="1">
    <source>
        <dbReference type="SAM" id="MobiDB-lite"/>
    </source>
</evidence>
<feature type="compositionally biased region" description="Basic and acidic residues" evidence="1">
    <location>
        <begin position="86"/>
        <end position="95"/>
    </location>
</feature>
<gene>
    <name evidence="2" type="ORF">EVAR_46012_1</name>
</gene>
<organism evidence="2 3">
    <name type="scientific">Eumeta variegata</name>
    <name type="common">Bagworm moth</name>
    <name type="synonym">Eumeta japonica</name>
    <dbReference type="NCBI Taxonomy" id="151549"/>
    <lineage>
        <taxon>Eukaryota</taxon>
        <taxon>Metazoa</taxon>
        <taxon>Ecdysozoa</taxon>
        <taxon>Arthropoda</taxon>
        <taxon>Hexapoda</taxon>
        <taxon>Insecta</taxon>
        <taxon>Pterygota</taxon>
        <taxon>Neoptera</taxon>
        <taxon>Endopterygota</taxon>
        <taxon>Lepidoptera</taxon>
        <taxon>Glossata</taxon>
        <taxon>Ditrysia</taxon>
        <taxon>Tineoidea</taxon>
        <taxon>Psychidae</taxon>
        <taxon>Oiketicinae</taxon>
        <taxon>Eumeta</taxon>
    </lineage>
</organism>